<protein>
    <recommendedName>
        <fullName evidence="4">Corrinoid adenosyltransferase</fullName>
        <ecNumber evidence="4">2.5.1.17</ecNumber>
    </recommendedName>
    <alternativeName>
        <fullName evidence="4">Cob(II)alamin adenosyltransferase</fullName>
    </alternativeName>
    <alternativeName>
        <fullName evidence="4">Cob(II)yrinic acid a,c-diamide adenosyltransferase</fullName>
    </alternativeName>
    <alternativeName>
        <fullName evidence="4">Cobinamide/cobalamin adenosyltransferase</fullName>
    </alternativeName>
</protein>
<dbReference type="SUPFAM" id="SSF89028">
    <property type="entry name" value="Cobalamin adenosyltransferase-like"/>
    <property type="match status" value="1"/>
</dbReference>
<dbReference type="Proteomes" id="UP000176185">
    <property type="component" value="Unassembled WGS sequence"/>
</dbReference>
<gene>
    <name evidence="6" type="ORF">A2943_03040</name>
</gene>
<dbReference type="GO" id="GO:0008817">
    <property type="term" value="F:corrinoid adenosyltransferase activity"/>
    <property type="evidence" value="ECO:0007669"/>
    <property type="project" value="UniProtKB-UniRule"/>
</dbReference>
<dbReference type="EC" id="2.5.1.17" evidence="4"/>
<keyword evidence="3 4" id="KW-0067">ATP-binding</keyword>
<feature type="domain" description="Cobalamin adenosyltransferase-like" evidence="5">
    <location>
        <begin position="2"/>
        <end position="164"/>
    </location>
</feature>
<comment type="catalytic activity">
    <reaction evidence="4">
        <text>2 cob(II)alamin + reduced [electron-transfer flavoprotein] + 2 ATP = 2 adenosylcob(III)alamin + 2 triphosphate + oxidized [electron-transfer flavoprotein] + 3 H(+)</text>
        <dbReference type="Rhea" id="RHEA:28671"/>
        <dbReference type="Rhea" id="RHEA-COMP:10685"/>
        <dbReference type="Rhea" id="RHEA-COMP:10686"/>
        <dbReference type="ChEBI" id="CHEBI:15378"/>
        <dbReference type="ChEBI" id="CHEBI:16304"/>
        <dbReference type="ChEBI" id="CHEBI:18036"/>
        <dbReference type="ChEBI" id="CHEBI:18408"/>
        <dbReference type="ChEBI" id="CHEBI:30616"/>
        <dbReference type="ChEBI" id="CHEBI:57692"/>
        <dbReference type="ChEBI" id="CHEBI:58307"/>
        <dbReference type="EC" id="2.5.1.17"/>
    </reaction>
</comment>
<evidence type="ECO:0000313" key="6">
    <source>
        <dbReference type="EMBL" id="OGC81251.1"/>
    </source>
</evidence>
<reference evidence="6 7" key="1">
    <citation type="journal article" date="2016" name="Nat. Commun.">
        <title>Thousands of microbial genomes shed light on interconnected biogeochemical processes in an aquifer system.</title>
        <authorList>
            <person name="Anantharaman K."/>
            <person name="Brown C.T."/>
            <person name="Hug L.A."/>
            <person name="Sharon I."/>
            <person name="Castelle C.J."/>
            <person name="Probst A.J."/>
            <person name="Thomas B.C."/>
            <person name="Singh A."/>
            <person name="Wilkins M.J."/>
            <person name="Karaoz U."/>
            <person name="Brodie E.L."/>
            <person name="Williams K.H."/>
            <person name="Hubbard S.S."/>
            <person name="Banfield J.F."/>
        </authorList>
    </citation>
    <scope>NUCLEOTIDE SEQUENCE [LARGE SCALE GENOMIC DNA]</scope>
</reference>
<accession>A0A1F4XHP3</accession>
<comment type="caution">
    <text evidence="6">The sequence shown here is derived from an EMBL/GenBank/DDBJ whole genome shotgun (WGS) entry which is preliminary data.</text>
</comment>
<dbReference type="UniPathway" id="UPA00148">
    <property type="reaction ID" value="UER00233"/>
</dbReference>
<dbReference type="Pfam" id="PF01923">
    <property type="entry name" value="Cob_adeno_trans"/>
    <property type="match status" value="1"/>
</dbReference>
<evidence type="ECO:0000313" key="7">
    <source>
        <dbReference type="Proteomes" id="UP000176185"/>
    </source>
</evidence>
<organism evidence="6 7">
    <name type="scientific">Candidatus Adlerbacteria bacterium RIFCSPLOWO2_01_FULL_51_16</name>
    <dbReference type="NCBI Taxonomy" id="1797243"/>
    <lineage>
        <taxon>Bacteria</taxon>
        <taxon>Candidatus Adleribacteriota</taxon>
    </lineage>
</organism>
<dbReference type="EMBL" id="MEWX01000001">
    <property type="protein sequence ID" value="OGC81251.1"/>
    <property type="molecule type" value="Genomic_DNA"/>
</dbReference>
<comment type="similarity">
    <text evidence="4">Belongs to the Cob(I)alamin adenosyltransferase family.</text>
</comment>
<evidence type="ECO:0000256" key="4">
    <source>
        <dbReference type="RuleBase" id="RU366026"/>
    </source>
</evidence>
<dbReference type="InterPro" id="IPR036451">
    <property type="entry name" value="CblAdoTrfase-like_sf"/>
</dbReference>
<dbReference type="STRING" id="1797243.A2943_03040"/>
<evidence type="ECO:0000256" key="3">
    <source>
        <dbReference type="ARBA" id="ARBA00022840"/>
    </source>
</evidence>
<evidence type="ECO:0000256" key="2">
    <source>
        <dbReference type="ARBA" id="ARBA00022741"/>
    </source>
</evidence>
<proteinExistence type="inferred from homology"/>
<dbReference type="AlphaFoldDB" id="A0A1F4XHP3"/>
<dbReference type="InterPro" id="IPR029499">
    <property type="entry name" value="PduO-typ"/>
</dbReference>
<keyword evidence="4" id="KW-0169">Cobalamin biosynthesis</keyword>
<keyword evidence="2 4" id="KW-0547">Nucleotide-binding</keyword>
<dbReference type="Gene3D" id="1.20.1200.10">
    <property type="entry name" value="Cobalamin adenosyltransferase-like"/>
    <property type="match status" value="1"/>
</dbReference>
<dbReference type="PANTHER" id="PTHR12213:SF0">
    <property type="entry name" value="CORRINOID ADENOSYLTRANSFERASE MMAB"/>
    <property type="match status" value="1"/>
</dbReference>
<dbReference type="PANTHER" id="PTHR12213">
    <property type="entry name" value="CORRINOID ADENOSYLTRANSFERASE"/>
    <property type="match status" value="1"/>
</dbReference>
<comment type="catalytic activity">
    <reaction evidence="4">
        <text>2 cob(II)yrinate a,c diamide + reduced [electron-transfer flavoprotein] + 2 ATP = 2 adenosylcob(III)yrinate a,c-diamide + 2 triphosphate + oxidized [electron-transfer flavoprotein] + 3 H(+)</text>
        <dbReference type="Rhea" id="RHEA:11528"/>
        <dbReference type="Rhea" id="RHEA-COMP:10685"/>
        <dbReference type="Rhea" id="RHEA-COMP:10686"/>
        <dbReference type="ChEBI" id="CHEBI:15378"/>
        <dbReference type="ChEBI" id="CHEBI:18036"/>
        <dbReference type="ChEBI" id="CHEBI:30616"/>
        <dbReference type="ChEBI" id="CHEBI:57692"/>
        <dbReference type="ChEBI" id="CHEBI:58307"/>
        <dbReference type="ChEBI" id="CHEBI:58503"/>
        <dbReference type="ChEBI" id="CHEBI:58537"/>
        <dbReference type="EC" id="2.5.1.17"/>
    </reaction>
</comment>
<evidence type="ECO:0000256" key="1">
    <source>
        <dbReference type="ARBA" id="ARBA00022679"/>
    </source>
</evidence>
<keyword evidence="1 4" id="KW-0808">Transferase</keyword>
<sequence length="179" mass="19659">MLYTRKGDSGISGLFGTKERFPKNSPIYDALGTLDELNSLLGICSANSARNPLREANISAALRTSQQNIFIAQAELAGVQKHIPQARVLELESMTDRLEMQMGHRGTFIIPGATELSALLDYARAVCRRAERSVLAAHAAREVSPSTKNYLNRLSSFLYALARYSAHAADVEESSPQYQ</sequence>
<dbReference type="GO" id="GO:0009236">
    <property type="term" value="P:cobalamin biosynthetic process"/>
    <property type="evidence" value="ECO:0007669"/>
    <property type="project" value="UniProtKB-UniRule"/>
</dbReference>
<name>A0A1F4XHP3_9BACT</name>
<evidence type="ECO:0000259" key="5">
    <source>
        <dbReference type="Pfam" id="PF01923"/>
    </source>
</evidence>
<dbReference type="InterPro" id="IPR016030">
    <property type="entry name" value="CblAdoTrfase-like"/>
</dbReference>
<dbReference type="NCBIfam" id="TIGR00636">
    <property type="entry name" value="PduO_Nterm"/>
    <property type="match status" value="1"/>
</dbReference>
<dbReference type="GO" id="GO:0005524">
    <property type="term" value="F:ATP binding"/>
    <property type="evidence" value="ECO:0007669"/>
    <property type="project" value="UniProtKB-UniRule"/>
</dbReference>
<comment type="pathway">
    <text evidence="4">Cofactor biosynthesis; adenosylcobalamin biosynthesis; adenosylcobalamin from cob(II)yrinate a,c-diamide: step 2/7.</text>
</comment>